<dbReference type="SUPFAM" id="SSF52833">
    <property type="entry name" value="Thioredoxin-like"/>
    <property type="match status" value="1"/>
</dbReference>
<dbReference type="InterPro" id="IPR000866">
    <property type="entry name" value="AhpC/TSA"/>
</dbReference>
<dbReference type="InterPro" id="IPR036249">
    <property type="entry name" value="Thioredoxin-like_sf"/>
</dbReference>
<proteinExistence type="predicted"/>
<dbReference type="PANTHER" id="PTHR42852:SF17">
    <property type="entry name" value="THIOREDOXIN-LIKE PROTEIN HI_1115"/>
    <property type="match status" value="1"/>
</dbReference>
<sequence length="198" mass="21964">MTHKLRIATLGILLLTALITGCTTTAEIKTPEATEVTTTQQAQQQPETEAETEAEVEAYYMDDLDLTMLDGSETSLYAYEGKIIILNFWATWCKYCVQEMPLLDEINTRDDVVVLALSTGEDSETVKDYIDKYGYAFDVFVDEAGTLSSAFGISGLPTTFFIAPDMELLHVQPGMVTEESLDQIMTAIEDLLESKSNQ</sequence>
<dbReference type="PROSITE" id="PS51352">
    <property type="entry name" value="THIOREDOXIN_2"/>
    <property type="match status" value="1"/>
</dbReference>
<dbReference type="InterPro" id="IPR013766">
    <property type="entry name" value="Thioredoxin_domain"/>
</dbReference>
<dbReference type="Pfam" id="PF00578">
    <property type="entry name" value="AhpC-TSA"/>
    <property type="match status" value="1"/>
</dbReference>
<feature type="signal peptide" evidence="1">
    <location>
        <begin position="1"/>
        <end position="26"/>
    </location>
</feature>
<dbReference type="InterPro" id="IPR050553">
    <property type="entry name" value="Thioredoxin_ResA/DsbE_sf"/>
</dbReference>
<feature type="domain" description="Thioredoxin" evidence="2">
    <location>
        <begin position="39"/>
        <end position="193"/>
    </location>
</feature>
<feature type="chain" id="PRO_5047526036" evidence="1">
    <location>
        <begin position="27"/>
        <end position="198"/>
    </location>
</feature>
<evidence type="ECO:0000313" key="4">
    <source>
        <dbReference type="Proteomes" id="UP000767854"/>
    </source>
</evidence>
<keyword evidence="4" id="KW-1185">Reference proteome</keyword>
<dbReference type="PANTHER" id="PTHR42852">
    <property type="entry name" value="THIOL:DISULFIDE INTERCHANGE PROTEIN DSBE"/>
    <property type="match status" value="1"/>
</dbReference>
<dbReference type="RefSeq" id="WP_204664425.1">
    <property type="nucleotide sequence ID" value="NZ_JAFBDT010000014.1"/>
</dbReference>
<evidence type="ECO:0000256" key="1">
    <source>
        <dbReference type="SAM" id="SignalP"/>
    </source>
</evidence>
<organism evidence="3 4">
    <name type="scientific">Fusibacter tunisiensis</name>
    <dbReference type="NCBI Taxonomy" id="1008308"/>
    <lineage>
        <taxon>Bacteria</taxon>
        <taxon>Bacillati</taxon>
        <taxon>Bacillota</taxon>
        <taxon>Clostridia</taxon>
        <taxon>Eubacteriales</taxon>
        <taxon>Eubacteriales Family XII. Incertae Sedis</taxon>
        <taxon>Fusibacter</taxon>
    </lineage>
</organism>
<accession>A0ABS2MS27</accession>
<dbReference type="EMBL" id="JAFBDT010000014">
    <property type="protein sequence ID" value="MBM7562221.1"/>
    <property type="molecule type" value="Genomic_DNA"/>
</dbReference>
<keyword evidence="1" id="KW-0732">Signal</keyword>
<keyword evidence="3" id="KW-0413">Isomerase</keyword>
<dbReference type="Gene3D" id="3.40.30.10">
    <property type="entry name" value="Glutaredoxin"/>
    <property type="match status" value="1"/>
</dbReference>
<name>A0ABS2MS27_9FIRM</name>
<protein>
    <submittedName>
        <fullName evidence="3">Thiol-disulfide isomerase/thioredoxin</fullName>
    </submittedName>
</protein>
<dbReference type="GO" id="GO:0016853">
    <property type="term" value="F:isomerase activity"/>
    <property type="evidence" value="ECO:0007669"/>
    <property type="project" value="UniProtKB-KW"/>
</dbReference>
<evidence type="ECO:0000259" key="2">
    <source>
        <dbReference type="PROSITE" id="PS51352"/>
    </source>
</evidence>
<evidence type="ECO:0000313" key="3">
    <source>
        <dbReference type="EMBL" id="MBM7562221.1"/>
    </source>
</evidence>
<comment type="caution">
    <text evidence="3">The sequence shown here is derived from an EMBL/GenBank/DDBJ whole genome shotgun (WGS) entry which is preliminary data.</text>
</comment>
<dbReference type="PROSITE" id="PS51257">
    <property type="entry name" value="PROKAR_LIPOPROTEIN"/>
    <property type="match status" value="1"/>
</dbReference>
<dbReference type="Proteomes" id="UP000767854">
    <property type="component" value="Unassembled WGS sequence"/>
</dbReference>
<gene>
    <name evidence="3" type="ORF">JOC49_001764</name>
</gene>
<dbReference type="CDD" id="cd02966">
    <property type="entry name" value="TlpA_like_family"/>
    <property type="match status" value="1"/>
</dbReference>
<reference evidence="3 4" key="1">
    <citation type="submission" date="2021-01" db="EMBL/GenBank/DDBJ databases">
        <title>Genomic Encyclopedia of Type Strains, Phase IV (KMG-IV): sequencing the most valuable type-strain genomes for metagenomic binning, comparative biology and taxonomic classification.</title>
        <authorList>
            <person name="Goeker M."/>
        </authorList>
    </citation>
    <scope>NUCLEOTIDE SEQUENCE [LARGE SCALE GENOMIC DNA]</scope>
    <source>
        <strain evidence="3 4">DSM 24436</strain>
    </source>
</reference>